<keyword evidence="4" id="KW-0547">Nucleotide-binding</keyword>
<evidence type="ECO:0000256" key="5">
    <source>
        <dbReference type="ARBA" id="ARBA00022777"/>
    </source>
</evidence>
<evidence type="ECO:0000256" key="4">
    <source>
        <dbReference type="ARBA" id="ARBA00022741"/>
    </source>
</evidence>
<dbReference type="GO" id="GO:0004017">
    <property type="term" value="F:AMP kinase activity"/>
    <property type="evidence" value="ECO:0007669"/>
    <property type="project" value="UniProtKB-EC"/>
</dbReference>
<dbReference type="InParanoid" id="A0A251TTM3"/>
<gene>
    <name evidence="7" type="ORF">HannXRQ_Chr09g0243651</name>
</gene>
<keyword evidence="3" id="KW-0808">Transferase</keyword>
<dbReference type="EMBL" id="CM007898">
    <property type="protein sequence ID" value="OTG13926.1"/>
    <property type="molecule type" value="Genomic_DNA"/>
</dbReference>
<protein>
    <recommendedName>
        <fullName evidence="2">adenylate kinase</fullName>
        <ecNumber evidence="2">2.7.4.3</ecNumber>
    </recommendedName>
    <alternativeName>
        <fullName evidence="6">ATP:AMP phosphotransferase</fullName>
    </alternativeName>
</protein>
<keyword evidence="7" id="KW-0378">Hydrolase</keyword>
<keyword evidence="5 7" id="KW-0418">Kinase</keyword>
<dbReference type="GO" id="GO:0005524">
    <property type="term" value="F:ATP binding"/>
    <property type="evidence" value="ECO:0007669"/>
    <property type="project" value="InterPro"/>
</dbReference>
<dbReference type="GO" id="GO:0016787">
    <property type="term" value="F:hydrolase activity"/>
    <property type="evidence" value="ECO:0007669"/>
    <property type="project" value="UniProtKB-KW"/>
</dbReference>
<dbReference type="InterPro" id="IPR033690">
    <property type="entry name" value="Adenylat_kinase_CS"/>
</dbReference>
<dbReference type="PANTHER" id="PTHR23359">
    <property type="entry name" value="NUCLEOTIDE KINASE"/>
    <property type="match status" value="1"/>
</dbReference>
<dbReference type="InterPro" id="IPR000850">
    <property type="entry name" value="Adenylat/UMP-CMP_kin"/>
</dbReference>
<evidence type="ECO:0000256" key="3">
    <source>
        <dbReference type="ARBA" id="ARBA00022679"/>
    </source>
</evidence>
<evidence type="ECO:0000256" key="6">
    <source>
        <dbReference type="ARBA" id="ARBA00031517"/>
    </source>
</evidence>
<name>A0A251TTM3_HELAN</name>
<accession>A0A251TTM3</accession>
<dbReference type="InterPro" id="IPR027417">
    <property type="entry name" value="P-loop_NTPase"/>
</dbReference>
<evidence type="ECO:0000256" key="1">
    <source>
        <dbReference type="ARBA" id="ARBA00007220"/>
    </source>
</evidence>
<dbReference type="PROSITE" id="PS00113">
    <property type="entry name" value="ADENYLATE_KINASE"/>
    <property type="match status" value="1"/>
</dbReference>
<reference evidence="8" key="1">
    <citation type="journal article" date="2017" name="Nature">
        <title>The sunflower genome provides insights into oil metabolism, flowering and Asterid evolution.</title>
        <authorList>
            <person name="Badouin H."/>
            <person name="Gouzy J."/>
            <person name="Grassa C.J."/>
            <person name="Murat F."/>
            <person name="Staton S.E."/>
            <person name="Cottret L."/>
            <person name="Lelandais-Briere C."/>
            <person name="Owens G.L."/>
            <person name="Carrere S."/>
            <person name="Mayjonade B."/>
            <person name="Legrand L."/>
            <person name="Gill N."/>
            <person name="Kane N.C."/>
            <person name="Bowers J.E."/>
            <person name="Hubner S."/>
            <person name="Bellec A."/>
            <person name="Berard A."/>
            <person name="Berges H."/>
            <person name="Blanchet N."/>
            <person name="Boniface M.C."/>
            <person name="Brunel D."/>
            <person name="Catrice O."/>
            <person name="Chaidir N."/>
            <person name="Claudel C."/>
            <person name="Donnadieu C."/>
            <person name="Faraut T."/>
            <person name="Fievet G."/>
            <person name="Helmstetter N."/>
            <person name="King M."/>
            <person name="Knapp S.J."/>
            <person name="Lai Z."/>
            <person name="Le Paslier M.C."/>
            <person name="Lippi Y."/>
            <person name="Lorenzon L."/>
            <person name="Mandel J.R."/>
            <person name="Marage G."/>
            <person name="Marchand G."/>
            <person name="Marquand E."/>
            <person name="Bret-Mestries E."/>
            <person name="Morien E."/>
            <person name="Nambeesan S."/>
            <person name="Nguyen T."/>
            <person name="Pegot-Espagnet P."/>
            <person name="Pouilly N."/>
            <person name="Raftis F."/>
            <person name="Sallet E."/>
            <person name="Schiex T."/>
            <person name="Thomas J."/>
            <person name="Vandecasteele C."/>
            <person name="Vares D."/>
            <person name="Vear F."/>
            <person name="Vautrin S."/>
            <person name="Crespi M."/>
            <person name="Mangin B."/>
            <person name="Burke J.M."/>
            <person name="Salse J."/>
            <person name="Munos S."/>
            <person name="Vincourt P."/>
            <person name="Rieseberg L.H."/>
            <person name="Langlade N.B."/>
        </authorList>
    </citation>
    <scope>NUCLEOTIDE SEQUENCE [LARGE SCALE GENOMIC DNA]</scope>
    <source>
        <strain evidence="8">cv. SF193</strain>
    </source>
</reference>
<dbReference type="Pfam" id="PF00406">
    <property type="entry name" value="ADK"/>
    <property type="match status" value="1"/>
</dbReference>
<proteinExistence type="inferred from homology"/>
<organism evidence="7 8">
    <name type="scientific">Helianthus annuus</name>
    <name type="common">Common sunflower</name>
    <dbReference type="NCBI Taxonomy" id="4232"/>
    <lineage>
        <taxon>Eukaryota</taxon>
        <taxon>Viridiplantae</taxon>
        <taxon>Streptophyta</taxon>
        <taxon>Embryophyta</taxon>
        <taxon>Tracheophyta</taxon>
        <taxon>Spermatophyta</taxon>
        <taxon>Magnoliopsida</taxon>
        <taxon>eudicotyledons</taxon>
        <taxon>Gunneridae</taxon>
        <taxon>Pentapetalae</taxon>
        <taxon>asterids</taxon>
        <taxon>campanulids</taxon>
        <taxon>Asterales</taxon>
        <taxon>Asteraceae</taxon>
        <taxon>Asteroideae</taxon>
        <taxon>Heliantheae alliance</taxon>
        <taxon>Heliantheae</taxon>
        <taxon>Helianthus</taxon>
    </lineage>
</organism>
<dbReference type="EC" id="2.7.4.3" evidence="2"/>
<evidence type="ECO:0000256" key="2">
    <source>
        <dbReference type="ARBA" id="ARBA00012955"/>
    </source>
</evidence>
<dbReference type="SUPFAM" id="SSF52540">
    <property type="entry name" value="P-loop containing nucleoside triphosphate hydrolases"/>
    <property type="match status" value="1"/>
</dbReference>
<dbReference type="Proteomes" id="UP000215914">
    <property type="component" value="Chromosome 9"/>
</dbReference>
<evidence type="ECO:0000313" key="7">
    <source>
        <dbReference type="EMBL" id="OTG13926.1"/>
    </source>
</evidence>
<sequence length="184" mass="21028">MELKDTLCTCLTTAPHWFSDSKNKVNMIKEGKIVPSEVTIKLLEKAILENENDKFLIDGFPRNEENRAAFEAVVACELFFVCGATTHGKPFIHLAAVDLRGKVYELLRQNATRFLLYDVYRNPDPLQFDGPGADSKAVKAFVWLETTIKHFARHVKETNFTCVKRWSRAIHKPLVQVVPNMYNS</sequence>
<evidence type="ECO:0000313" key="8">
    <source>
        <dbReference type="Proteomes" id="UP000215914"/>
    </source>
</evidence>
<keyword evidence="8" id="KW-1185">Reference proteome</keyword>
<dbReference type="Gene3D" id="3.40.50.300">
    <property type="entry name" value="P-loop containing nucleotide triphosphate hydrolases"/>
    <property type="match status" value="1"/>
</dbReference>
<dbReference type="AlphaFoldDB" id="A0A251TTM3"/>
<comment type="similarity">
    <text evidence="1">Belongs to the adenylate kinase family.</text>
</comment>